<dbReference type="RefSeq" id="WP_115168712.1">
    <property type="nucleotide sequence ID" value="NZ_UGYW01000001.1"/>
</dbReference>
<dbReference type="Pfam" id="PF10282">
    <property type="entry name" value="Lactonase"/>
    <property type="match status" value="1"/>
</dbReference>
<protein>
    <submittedName>
        <fullName evidence="4">6-phosphogluconolactonase</fullName>
    </submittedName>
</protein>
<dbReference type="SUPFAM" id="SSF51004">
    <property type="entry name" value="C-terminal (heme d1) domain of cytochrome cd1-nitrite reductase"/>
    <property type="match status" value="1"/>
</dbReference>
<dbReference type="Proteomes" id="UP000254893">
    <property type="component" value="Unassembled WGS sequence"/>
</dbReference>
<dbReference type="Gene3D" id="2.130.10.10">
    <property type="entry name" value="YVTN repeat-like/Quinoprotein amine dehydrogenase"/>
    <property type="match status" value="1"/>
</dbReference>
<dbReference type="GO" id="GO:0006006">
    <property type="term" value="P:glucose metabolic process"/>
    <property type="evidence" value="ECO:0007669"/>
    <property type="project" value="UniProtKB-KW"/>
</dbReference>
<keyword evidence="2" id="KW-0119">Carbohydrate metabolism</keyword>
<accession>A0A380B9F7</accession>
<dbReference type="EMBL" id="UGYW01000001">
    <property type="protein sequence ID" value="SUI96781.1"/>
    <property type="molecule type" value="Genomic_DNA"/>
</dbReference>
<reference evidence="4 5" key="1">
    <citation type="submission" date="2018-06" db="EMBL/GenBank/DDBJ databases">
        <authorList>
            <consortium name="Pathogen Informatics"/>
            <person name="Doyle S."/>
        </authorList>
    </citation>
    <scope>NUCLEOTIDE SEQUENCE [LARGE SCALE GENOMIC DNA]</scope>
    <source>
        <strain evidence="4 5">NCTC11388</strain>
    </source>
</reference>
<comment type="similarity">
    <text evidence="1">Belongs to the cycloisomerase 2 family.</text>
</comment>
<gene>
    <name evidence="4" type="ORF">NCTC11388_00139</name>
</gene>
<feature type="chain" id="PRO_5016921436" evidence="3">
    <location>
        <begin position="26"/>
        <end position="372"/>
    </location>
</feature>
<dbReference type="GO" id="GO:0017057">
    <property type="term" value="F:6-phosphogluconolactonase activity"/>
    <property type="evidence" value="ECO:0007669"/>
    <property type="project" value="TreeGrafter"/>
</dbReference>
<evidence type="ECO:0000313" key="4">
    <source>
        <dbReference type="EMBL" id="SUI96781.1"/>
    </source>
</evidence>
<dbReference type="AlphaFoldDB" id="A0A380B9F7"/>
<evidence type="ECO:0000313" key="5">
    <source>
        <dbReference type="Proteomes" id="UP000254893"/>
    </source>
</evidence>
<dbReference type="PANTHER" id="PTHR30344:SF1">
    <property type="entry name" value="6-PHOSPHOGLUCONOLACTONASE"/>
    <property type="match status" value="1"/>
</dbReference>
<feature type="signal peptide" evidence="3">
    <location>
        <begin position="1"/>
        <end position="25"/>
    </location>
</feature>
<sequence length="372" mass="40229">MNTLRTCLIPMIFLCTLLMPSAGIAQTNVPLFVGTYTQPGKSKGIYIYDFNQKSRQANLLSTTSCNNPSFLAKSKDGKTLYAVSEKNDGTENLAAYHFDGKQLTFLNEVNVGGADPCHVSLSNTDPIAVVSNYSGGSFAVFRLNADGSIAARDTLVQHSGKGVDASRQDKPHVHSAFFAPDFKTIFVQDLGTDKISIYPVKQTNGIYGVGTPSIIHTPAGGGPRHITIAKDGKSFYLVTEMTAKVVAYAKKKDKWELIQEIDINRVGFGGGNGAAEIKLSPDGKFVYASNRGDANVITAFKVLKDRKLIVVDTYNVGGKGPRNFNFSPDGQSILVGNQYTDNITLFKRDIATGSLQKLDSDINIFSPVCIVF</sequence>
<organism evidence="4 5">
    <name type="scientific">Sphingobacterium spiritivorum</name>
    <name type="common">Flavobacterium spiritivorum</name>
    <dbReference type="NCBI Taxonomy" id="258"/>
    <lineage>
        <taxon>Bacteria</taxon>
        <taxon>Pseudomonadati</taxon>
        <taxon>Bacteroidota</taxon>
        <taxon>Sphingobacteriia</taxon>
        <taxon>Sphingobacteriales</taxon>
        <taxon>Sphingobacteriaceae</taxon>
        <taxon>Sphingobacterium</taxon>
    </lineage>
</organism>
<keyword evidence="2" id="KW-0313">Glucose metabolism</keyword>
<dbReference type="PANTHER" id="PTHR30344">
    <property type="entry name" value="6-PHOSPHOGLUCONOLACTONASE-RELATED"/>
    <property type="match status" value="1"/>
</dbReference>
<dbReference type="InterPro" id="IPR011048">
    <property type="entry name" value="Haem_d1_sf"/>
</dbReference>
<proteinExistence type="inferred from homology"/>
<evidence type="ECO:0000256" key="2">
    <source>
        <dbReference type="ARBA" id="ARBA00022526"/>
    </source>
</evidence>
<name>A0A380B9F7_SPHSI</name>
<dbReference type="InterPro" id="IPR050282">
    <property type="entry name" value="Cycloisomerase_2"/>
</dbReference>
<evidence type="ECO:0000256" key="3">
    <source>
        <dbReference type="SAM" id="SignalP"/>
    </source>
</evidence>
<dbReference type="InterPro" id="IPR015943">
    <property type="entry name" value="WD40/YVTN_repeat-like_dom_sf"/>
</dbReference>
<evidence type="ECO:0000256" key="1">
    <source>
        <dbReference type="ARBA" id="ARBA00005564"/>
    </source>
</evidence>
<keyword evidence="3" id="KW-0732">Signal</keyword>
<dbReference type="InterPro" id="IPR019405">
    <property type="entry name" value="Lactonase_7-beta_prop"/>
</dbReference>